<evidence type="ECO:0000313" key="3">
    <source>
        <dbReference type="EMBL" id="SDX65342.1"/>
    </source>
</evidence>
<accession>A0A1H3DFT6</accession>
<sequence length="485" mass="55000">MSLPSMTFNGQRKPWLILERGRTKSPFAPFERQTFSVPGKRGAHVTGTDIKMLRINQPIAFLSDDGLTDVERYNELAEWLYAEMVLPLQFDDEPGLTYFAMLDVAPEKIEKISRLRKGTLTFLCPDPYKYGEEKRETFTDGHTVINEGNAETPPVFRATAKQSATFIDIVKENGEYMRVGDPGRLDQTPYSPSTTILTESGESLVGWTDAGYVDNGYVGGQMIGTVDGFHPDSYGLAQEPHGWQGPAKKRSLPEPVGDIFFEANVQLKNLGNSNETGMIEIYFLDANNNTVAKVGIEDVWRGTNRVQGKMQLGPDNSERYADYHDLHNGWNNFQGKIGFYRYMTPEGHYMMLPYFSYNADNGDFIYVSDRRRIMDYEDKHTADITQIQIAMRAWPAIGASEMYMKDIVVKKTNKQPGGIPYIVEPGDVIEVDHQKAVIRINGEERTDLKYDFGSAYFDLDPGYNTLHVFPEGAYDTEITWRDAYK</sequence>
<dbReference type="RefSeq" id="WP_093106018.1">
    <property type="nucleotide sequence ID" value="NZ_FNOS01000002.1"/>
</dbReference>
<keyword evidence="4" id="KW-1185">Reference proteome</keyword>
<feature type="domain" description="Siphovirus-type tail component RIFT-related" evidence="1">
    <location>
        <begin position="16"/>
        <end position="124"/>
    </location>
</feature>
<dbReference type="Pfam" id="PF22768">
    <property type="entry name" value="SPP1_Dit"/>
    <property type="match status" value="1"/>
</dbReference>
<name>A0A1H3DFT6_9BACI</name>
<reference evidence="3 4" key="1">
    <citation type="submission" date="2016-10" db="EMBL/GenBank/DDBJ databases">
        <authorList>
            <person name="Varghese N."/>
            <person name="Submissions S."/>
        </authorList>
    </citation>
    <scope>NUCLEOTIDE SEQUENCE [LARGE SCALE GENOMIC DNA]</scope>
    <source>
        <strain evidence="3 4">DSM 20748</strain>
    </source>
</reference>
<evidence type="ECO:0000313" key="4">
    <source>
        <dbReference type="Proteomes" id="UP000198647"/>
    </source>
</evidence>
<evidence type="ECO:0000259" key="1">
    <source>
        <dbReference type="Pfam" id="PF05709"/>
    </source>
</evidence>
<dbReference type="NCBIfam" id="TIGR01633">
    <property type="entry name" value="phi3626_gp14_N"/>
    <property type="match status" value="1"/>
</dbReference>
<organism evidence="3 4">
    <name type="scientific">Salimicrobium album</name>
    <dbReference type="NCBI Taxonomy" id="50717"/>
    <lineage>
        <taxon>Bacteria</taxon>
        <taxon>Bacillati</taxon>
        <taxon>Bacillota</taxon>
        <taxon>Bacilli</taxon>
        <taxon>Bacillales</taxon>
        <taxon>Bacillaceae</taxon>
        <taxon>Salimicrobium</taxon>
    </lineage>
</organism>
<protein>
    <submittedName>
        <fullName evidence="3">Phage tail component, N-terminal domain-containing protein</fullName>
    </submittedName>
</protein>
<comment type="caution">
    <text evidence="3">The sequence shown here is derived from an EMBL/GenBank/DDBJ whole genome shotgun (WGS) entry which is preliminary data.</text>
</comment>
<dbReference type="InterPro" id="IPR008841">
    <property type="entry name" value="Siphovirus-type_tail_N"/>
</dbReference>
<gene>
    <name evidence="3" type="ORF">SAMN04488081_0953</name>
</gene>
<proteinExistence type="predicted"/>
<dbReference type="InterPro" id="IPR054738">
    <property type="entry name" value="Siphovirus-type_tail_C"/>
</dbReference>
<dbReference type="InterPro" id="IPR006520">
    <property type="entry name" value="Dit_BPSPP_N"/>
</dbReference>
<dbReference type="Pfam" id="PF05709">
    <property type="entry name" value="Sipho_tail"/>
    <property type="match status" value="1"/>
</dbReference>
<evidence type="ECO:0000259" key="2">
    <source>
        <dbReference type="Pfam" id="PF22768"/>
    </source>
</evidence>
<dbReference type="EMBL" id="FNOS01000002">
    <property type="protein sequence ID" value="SDX65342.1"/>
    <property type="molecule type" value="Genomic_DNA"/>
</dbReference>
<dbReference type="Gene3D" id="2.40.30.200">
    <property type="match status" value="1"/>
</dbReference>
<feature type="domain" description="Siphovirus-type tail component C-terminal" evidence="2">
    <location>
        <begin position="419"/>
        <end position="484"/>
    </location>
</feature>
<dbReference type="Proteomes" id="UP000198647">
    <property type="component" value="Unassembled WGS sequence"/>
</dbReference>
<dbReference type="Gene3D" id="2.60.120.860">
    <property type="match status" value="1"/>
</dbReference>